<proteinExistence type="predicted"/>
<accession>A0ABY5LSV7</accession>
<dbReference type="Pfam" id="PF03160">
    <property type="entry name" value="Calx-beta"/>
    <property type="match status" value="3"/>
</dbReference>
<dbReference type="InterPro" id="IPR026919">
    <property type="entry name" value="ADGRV1"/>
</dbReference>
<dbReference type="Pfam" id="PF13448">
    <property type="entry name" value="DUF4114"/>
    <property type="match status" value="1"/>
</dbReference>
<evidence type="ECO:0000256" key="2">
    <source>
        <dbReference type="ARBA" id="ARBA00022737"/>
    </source>
</evidence>
<dbReference type="InterPro" id="IPR025193">
    <property type="entry name" value="DUF4114"/>
</dbReference>
<dbReference type="Pfam" id="PF17963">
    <property type="entry name" value="Big_9"/>
    <property type="match status" value="1"/>
</dbReference>
<dbReference type="Pfam" id="PF00353">
    <property type="entry name" value="HemolysinCabind"/>
    <property type="match status" value="3"/>
</dbReference>
<dbReference type="SUPFAM" id="SSF51120">
    <property type="entry name" value="beta-Roll"/>
    <property type="match status" value="1"/>
</dbReference>
<dbReference type="Proteomes" id="UP001057561">
    <property type="component" value="Chromosome"/>
</dbReference>
<dbReference type="Gene3D" id="2.60.40.2030">
    <property type="match status" value="3"/>
</dbReference>
<dbReference type="EMBL" id="CP099464">
    <property type="protein sequence ID" value="UUO14104.1"/>
    <property type="molecule type" value="Genomic_DNA"/>
</dbReference>
<dbReference type="PANTHER" id="PTHR46682">
    <property type="entry name" value="ADHESION G-PROTEIN COUPLED RECEPTOR V1"/>
    <property type="match status" value="1"/>
</dbReference>
<evidence type="ECO:0000313" key="6">
    <source>
        <dbReference type="EMBL" id="UUO14104.1"/>
    </source>
</evidence>
<feature type="domain" description="Calx-beta" evidence="5">
    <location>
        <begin position="167"/>
        <end position="267"/>
    </location>
</feature>
<feature type="domain" description="Calx-beta" evidence="5">
    <location>
        <begin position="282"/>
        <end position="380"/>
    </location>
</feature>
<keyword evidence="1" id="KW-0732">Signal</keyword>
<gene>
    <name evidence="6" type="ORF">NG743_18915</name>
</gene>
<protein>
    <submittedName>
        <fullName evidence="6">Ig-like domain-containing protein</fullName>
    </submittedName>
</protein>
<dbReference type="InterPro" id="IPR003644">
    <property type="entry name" value="Calx_beta"/>
</dbReference>
<evidence type="ECO:0000256" key="3">
    <source>
        <dbReference type="ARBA" id="ARBA00022837"/>
    </source>
</evidence>
<dbReference type="InterPro" id="IPR038081">
    <property type="entry name" value="CalX-like_sf"/>
</dbReference>
<feature type="compositionally biased region" description="Polar residues" evidence="4">
    <location>
        <begin position="653"/>
        <end position="665"/>
    </location>
</feature>
<dbReference type="InterPro" id="IPR011049">
    <property type="entry name" value="Serralysin-like_metalloprot_C"/>
</dbReference>
<keyword evidence="2" id="KW-0677">Repeat</keyword>
<sequence>MTTSFVPASSTNYTLVGTAEDDILDALTGGGNNILQGGDGNDELFAYTNDKLFGEAGNDELHSEGNGGNTLDGGDGNDIIFADRNDTILGGAGDDTIFGNRGGNTLTGGAGKDTFWLANAEYPNSPNIITDFNPADDNLRIDIDGIKLDKLSFSAQGNDTVISANNTQFAILKDQNYELPIFTITSASAIEGSAIDFTVTRTGDKQTTRSVTVSTSIGTDDTASANDLTAKTEILTFAAGESSKTFTVQTTQDSLFEGNETFTVSLSNPSNDAVVSSTNGTAKGTINNDDAAPIFSIATAQALEGSNINFTVTRTGDAQANQSVTVTTSIATDDTASASDLTANTQTLTFAPGELSKTFTVQTTQDSLFEGNETFTVSLSNPNNGAVVSSTNATAKGTINNDDAAPIFSIAAASATEGSAVNFTVTRTGDAQSNQGVTVATSIATNDTASASDLTANTQTLTFAPGELSKTFTVQTTQDSLFEGNETFTVSLSNPNNGAVVSSTNATAKGTINNNDDDAASNKKPNLQSFTQTGQEDQIISFGIGDFKDKGKYQDEDNNDLMAIKVISLPTAGSLTFVDGQQVTVNQEISVDDLANLRYNPVLNANGNVATLTVAAIDNGTPKVESDPATITINLTPVNDPPVAQNDQLSVSQGSAGTINPLNNDSDPEGDSLKLTGKTDGKYGKVDINGNNLTYTLSDANYLGNDVFSYTVSDGSLSASANVRVTVTGKAATDTVAPTQLIPIAPDDKLIPKEAGTLTGIVDKLGYEFPNNYNPSLVKNSLQNALNQTTAAFNNLFGLYEVDDATGSVNGIKPGETGYAKAALGKVVNNFIARVGGSSSGAASDVIVSGGKIYSPFVIANGGNFSGNLQQAINAFFAANPNNSPATAQNYTTLPVAYFSFGVANPDGAAHLRSFGNNTFGFEDLPAGVGISDYDFNDAVFSFGTQI</sequence>
<organism evidence="6 7">
    <name type="scientific">Dolichospermum heterosporum TAC447</name>
    <dbReference type="NCBI Taxonomy" id="747523"/>
    <lineage>
        <taxon>Bacteria</taxon>
        <taxon>Bacillati</taxon>
        <taxon>Cyanobacteriota</taxon>
        <taxon>Cyanophyceae</taxon>
        <taxon>Nostocales</taxon>
        <taxon>Aphanizomenonaceae</taxon>
        <taxon>Dolichospermum</taxon>
        <taxon>Dolichospermum heterosporum</taxon>
    </lineage>
</organism>
<dbReference type="PANTHER" id="PTHR46682:SF1">
    <property type="entry name" value="ADHESION G-PROTEIN COUPLED RECEPTOR V1"/>
    <property type="match status" value="1"/>
</dbReference>
<dbReference type="SMART" id="SM00237">
    <property type="entry name" value="Calx_beta"/>
    <property type="match status" value="3"/>
</dbReference>
<dbReference type="Gene3D" id="2.60.40.3440">
    <property type="match status" value="1"/>
</dbReference>
<evidence type="ECO:0000256" key="1">
    <source>
        <dbReference type="ARBA" id="ARBA00022729"/>
    </source>
</evidence>
<dbReference type="InterPro" id="IPR001343">
    <property type="entry name" value="Hemolysn_Ca-bd"/>
</dbReference>
<dbReference type="SUPFAM" id="SSF141072">
    <property type="entry name" value="CalX-like"/>
    <property type="match status" value="3"/>
</dbReference>
<dbReference type="PRINTS" id="PR00313">
    <property type="entry name" value="CABNDNGRPT"/>
</dbReference>
<evidence type="ECO:0000256" key="4">
    <source>
        <dbReference type="SAM" id="MobiDB-lite"/>
    </source>
</evidence>
<evidence type="ECO:0000313" key="7">
    <source>
        <dbReference type="Proteomes" id="UP001057561"/>
    </source>
</evidence>
<feature type="region of interest" description="Disordered" evidence="4">
    <location>
        <begin position="653"/>
        <end position="672"/>
    </location>
</feature>
<keyword evidence="3" id="KW-0106">Calcium</keyword>
<dbReference type="RefSeq" id="WP_257120678.1">
    <property type="nucleotide sequence ID" value="NZ_CP099464.1"/>
</dbReference>
<name>A0ABY5LSV7_9CYAN</name>
<feature type="domain" description="Calx-beta" evidence="5">
    <location>
        <begin position="395"/>
        <end position="493"/>
    </location>
</feature>
<reference evidence="6" key="1">
    <citation type="submission" date="2022-06" db="EMBL/GenBank/DDBJ databases">
        <title>Nostosin G and Spiroidesin B from the Cyanobacterium Dolichospermum sp. NIES-1697.</title>
        <authorList>
            <person name="Phan C.-S."/>
            <person name="Mehjabin J.J."/>
            <person name="Anas A.R.J."/>
            <person name="Hayasaka M."/>
            <person name="Onoki R."/>
            <person name="Wang J."/>
            <person name="Umezawa T."/>
            <person name="Washio K."/>
            <person name="Morikawa M."/>
            <person name="Okino T."/>
        </authorList>
    </citation>
    <scope>NUCLEOTIDE SEQUENCE</scope>
    <source>
        <strain evidence="6">NIES-1697</strain>
    </source>
</reference>
<dbReference type="Gene3D" id="2.150.10.10">
    <property type="entry name" value="Serralysin-like metalloprotease, C-terminal"/>
    <property type="match status" value="2"/>
</dbReference>
<keyword evidence="7" id="KW-1185">Reference proteome</keyword>
<evidence type="ECO:0000259" key="5">
    <source>
        <dbReference type="SMART" id="SM00237"/>
    </source>
</evidence>